<protein>
    <submittedName>
        <fullName evidence="1">WG repeat-containing protein</fullName>
    </submittedName>
</protein>
<organism evidence="1 2">
    <name type="scientific">Candidatus Merdimorpha stercoravium</name>
    <dbReference type="NCBI Taxonomy" id="2840863"/>
    <lineage>
        <taxon>Bacteria</taxon>
        <taxon>Pseudomonadati</taxon>
        <taxon>Bacteroidota</taxon>
        <taxon>Flavobacteriia</taxon>
        <taxon>Flavobacteriales</taxon>
        <taxon>Candidatus Merdimorpha</taxon>
    </lineage>
</organism>
<dbReference type="InterPro" id="IPR011990">
    <property type="entry name" value="TPR-like_helical_dom_sf"/>
</dbReference>
<name>A0A9D1KU13_9FLAO</name>
<dbReference type="Gene3D" id="1.25.40.10">
    <property type="entry name" value="Tetratricopeptide repeat domain"/>
    <property type="match status" value="1"/>
</dbReference>
<dbReference type="AlphaFoldDB" id="A0A9D1KU13"/>
<gene>
    <name evidence="1" type="ORF">IAC44_03775</name>
</gene>
<evidence type="ECO:0000313" key="1">
    <source>
        <dbReference type="EMBL" id="HIT97939.1"/>
    </source>
</evidence>
<accession>A0A9D1KU13</accession>
<dbReference type="EMBL" id="DVLY01000088">
    <property type="protein sequence ID" value="HIT97939.1"/>
    <property type="molecule type" value="Genomic_DNA"/>
</dbReference>
<evidence type="ECO:0000313" key="2">
    <source>
        <dbReference type="Proteomes" id="UP000824161"/>
    </source>
</evidence>
<reference evidence="1" key="2">
    <citation type="journal article" date="2021" name="PeerJ">
        <title>Extensive microbial diversity within the chicken gut microbiome revealed by metagenomics and culture.</title>
        <authorList>
            <person name="Gilroy R."/>
            <person name="Ravi A."/>
            <person name="Getino M."/>
            <person name="Pursley I."/>
            <person name="Horton D.L."/>
            <person name="Alikhan N.F."/>
            <person name="Baker D."/>
            <person name="Gharbi K."/>
            <person name="Hall N."/>
            <person name="Watson M."/>
            <person name="Adriaenssens E.M."/>
            <person name="Foster-Nyarko E."/>
            <person name="Jarju S."/>
            <person name="Secka A."/>
            <person name="Antonio M."/>
            <person name="Oren A."/>
            <person name="Chaudhuri R.R."/>
            <person name="La Ragione R."/>
            <person name="Hildebrand F."/>
            <person name="Pallen M.J."/>
        </authorList>
    </citation>
    <scope>NUCLEOTIDE SEQUENCE</scope>
    <source>
        <strain evidence="1">1383</strain>
    </source>
</reference>
<dbReference type="PANTHER" id="PTHR37841">
    <property type="entry name" value="GLR2918 PROTEIN"/>
    <property type="match status" value="1"/>
</dbReference>
<proteinExistence type="predicted"/>
<dbReference type="Proteomes" id="UP000824161">
    <property type="component" value="Unassembled WGS sequence"/>
</dbReference>
<dbReference type="InterPro" id="IPR032774">
    <property type="entry name" value="WG_beta_rep"/>
</dbReference>
<reference evidence="1" key="1">
    <citation type="submission" date="2020-10" db="EMBL/GenBank/DDBJ databases">
        <authorList>
            <person name="Gilroy R."/>
        </authorList>
    </citation>
    <scope>NUCLEOTIDE SEQUENCE</scope>
    <source>
        <strain evidence="1">1383</strain>
    </source>
</reference>
<dbReference type="Pfam" id="PF14903">
    <property type="entry name" value="WG_beta_rep"/>
    <property type="match status" value="3"/>
</dbReference>
<sequence length="708" mass="80540">MRLSVRKAIWVFAGWVVCTLPLSAGRLDKAFEALSVHDYFKARELFEKSLKSDPMLSNYGLSVIFSRNNNPFYQLDSAYACIERSLSAYDQMKDKDLRKIFEEQALNKDTLYAQRQRIASLALDAAIEKNTVPALEYVIRKYPFSLRTEEAVERRDALAFSLAQAQNTWSAYKTFADTYPQSAQAGRALELYEKLLFEQTTRGDTPEQYLAFVRAYPDNAYVPQAQKRIFELTTADRTLEEYSDFVRLYPDNPYARKAWEAIYRLWFSDLSPERVEAFRQVYPQFPMPAILEEDVKLRDVAYFPILSKDKLYGFVNSLGQVTVDPQYDFVDDFSSRAALVGKGDRVSYIDTRGSLLDDFRWEDGFPFQGELAVVIQDGLEGVINKAGGEVLPAEFDRILLRETGPVLTEKGGLYRYYSRRGEPLFEPFEKAELFRGDSVAIVVADGKARLIDREGRSLLPGDFTELKPLGESMLAVKDSTGKWSLTDYRATPLSTKRYDEVGEMSDSLAAVRVGQKYGYVDPQGKETIAVNLTAFDDMARARFSDGLAKTTYRGKYGMIDRTGKRLLPNLFDDIIPSHQWPVPVQRDGLWGYAGKNMNITIRCVYDAVQPFKDGRAIVVRKGLWGVINPKGEILIPLEYSNIEPLGDDLYIVSRDGKSGIVNLEGAVILPIEYDRLREYAPNILQVVMDGEFLYFDIRNGKFLYAGEN</sequence>
<comment type="caution">
    <text evidence="1">The sequence shown here is derived from an EMBL/GenBank/DDBJ whole genome shotgun (WGS) entry which is preliminary data.</text>
</comment>
<dbReference type="PANTHER" id="PTHR37841:SF1">
    <property type="entry name" value="DUF3298 DOMAIN-CONTAINING PROTEIN"/>
    <property type="match status" value="1"/>
</dbReference>